<protein>
    <submittedName>
        <fullName evidence="2">Uncharacterized protein</fullName>
    </submittedName>
</protein>
<name>A0A6A4SAK9_SCOMX</name>
<reference evidence="2 3" key="1">
    <citation type="submission" date="2019-06" db="EMBL/GenBank/DDBJ databases">
        <title>Draft genomes of female and male turbot (Scophthalmus maximus).</title>
        <authorList>
            <person name="Xu H."/>
            <person name="Xu X.-W."/>
            <person name="Shao C."/>
            <person name="Chen S."/>
        </authorList>
    </citation>
    <scope>NUCLEOTIDE SEQUENCE [LARGE SCALE GENOMIC DNA]</scope>
    <source>
        <strain evidence="2">Ysfricsl-2016a</strain>
        <tissue evidence="2">Blood</tissue>
    </source>
</reference>
<feature type="region of interest" description="Disordered" evidence="1">
    <location>
        <begin position="1"/>
        <end position="33"/>
    </location>
</feature>
<comment type="caution">
    <text evidence="2">The sequence shown here is derived from an EMBL/GenBank/DDBJ whole genome shotgun (WGS) entry which is preliminary data.</text>
</comment>
<evidence type="ECO:0000313" key="3">
    <source>
        <dbReference type="Proteomes" id="UP000438429"/>
    </source>
</evidence>
<sequence length="126" mass="14001">MNPVGSSPDNSRLNVQKVAGLNPPRLGGNKKMDDGSVTCVRVNNELVDVFVLLHCRRTKLPDGICQNLNVKQEKEIQINRPCAVVWQLLLPLLEIVGGRLCPVEQEMSGGENNNRKKPKQVFENVC</sequence>
<feature type="compositionally biased region" description="Polar residues" evidence="1">
    <location>
        <begin position="1"/>
        <end position="14"/>
    </location>
</feature>
<accession>A0A6A4SAK9</accession>
<evidence type="ECO:0000313" key="2">
    <source>
        <dbReference type="EMBL" id="KAF0031273.1"/>
    </source>
</evidence>
<feature type="region of interest" description="Disordered" evidence="1">
    <location>
        <begin position="106"/>
        <end position="126"/>
    </location>
</feature>
<gene>
    <name evidence="2" type="ORF">F2P81_015828</name>
</gene>
<proteinExistence type="predicted"/>
<evidence type="ECO:0000256" key="1">
    <source>
        <dbReference type="SAM" id="MobiDB-lite"/>
    </source>
</evidence>
<dbReference type="AlphaFoldDB" id="A0A6A4SAK9"/>
<organism evidence="2 3">
    <name type="scientific">Scophthalmus maximus</name>
    <name type="common">Turbot</name>
    <name type="synonym">Psetta maxima</name>
    <dbReference type="NCBI Taxonomy" id="52904"/>
    <lineage>
        <taxon>Eukaryota</taxon>
        <taxon>Metazoa</taxon>
        <taxon>Chordata</taxon>
        <taxon>Craniata</taxon>
        <taxon>Vertebrata</taxon>
        <taxon>Euteleostomi</taxon>
        <taxon>Actinopterygii</taxon>
        <taxon>Neopterygii</taxon>
        <taxon>Teleostei</taxon>
        <taxon>Neoteleostei</taxon>
        <taxon>Acanthomorphata</taxon>
        <taxon>Carangaria</taxon>
        <taxon>Pleuronectiformes</taxon>
        <taxon>Pleuronectoidei</taxon>
        <taxon>Scophthalmidae</taxon>
        <taxon>Scophthalmus</taxon>
    </lineage>
</organism>
<dbReference type="EMBL" id="VEVO01000014">
    <property type="protein sequence ID" value="KAF0031273.1"/>
    <property type="molecule type" value="Genomic_DNA"/>
</dbReference>
<dbReference type="Proteomes" id="UP000438429">
    <property type="component" value="Unassembled WGS sequence"/>
</dbReference>